<dbReference type="Pfam" id="PF13333">
    <property type="entry name" value="rve_2"/>
    <property type="match status" value="1"/>
</dbReference>
<evidence type="ECO:0000259" key="3">
    <source>
        <dbReference type="PROSITE" id="PS50994"/>
    </source>
</evidence>
<sequence length="389" mass="45579">MAVRKKYSKEFKLDAISLVIDQGYSKAEAARNLGINPNVLGRWIKEHENDDGHAFRGNGKLTPEQEELRRLREENKRLKMERDILKKAATFFATEAKVKYAFITQHKKVWPVGIMCQQLGVTRSGYYSYLQRQDNKPDDPTHSEMIEWIQDIAKSSDDTYGYRRMKTALNVLGYPVGRNKTRKLMKEAGIKVKHKKKYKVTTNSNHKQPVFDNLLDREFAVEQPDQVYASDITYVWTQEGWLYLAVVIDLYSRKVVGWNMSSRMKAQMVCDALKMAVWQRRPEAGLIHHSDRGSQYASRDFRKLLKLHGFKGSMSKKGDCWDNAVVESFFGTLKQERVQWKSYQTRAEAQRDILEYISVFYNNERLHSYLDYRSPVQFEKEMVELRKVA</sequence>
<dbReference type="Proteomes" id="UP000196027">
    <property type="component" value="Chromosome"/>
</dbReference>
<feature type="domain" description="Integrase catalytic" evidence="3">
    <location>
        <begin position="220"/>
        <end position="383"/>
    </location>
</feature>
<keyword evidence="2" id="KW-0175">Coiled coil</keyword>
<evidence type="ECO:0000256" key="1">
    <source>
        <dbReference type="ARBA" id="ARBA00009964"/>
    </source>
</evidence>
<dbReference type="EMBL" id="CP021425">
    <property type="protein sequence ID" value="ARU56084.1"/>
    <property type="molecule type" value="Genomic_DNA"/>
</dbReference>
<dbReference type="EMBL" id="CP021425">
    <property type="protein sequence ID" value="ARU56390.1"/>
    <property type="molecule type" value="Genomic_DNA"/>
</dbReference>
<evidence type="ECO:0000313" key="8">
    <source>
        <dbReference type="EMBL" id="ARU56932.1"/>
    </source>
</evidence>
<evidence type="ECO:0000313" key="4">
    <source>
        <dbReference type="EMBL" id="ARU54563.1"/>
    </source>
</evidence>
<name>A0A1Y0IFQ1_9GAMM</name>
<dbReference type="SUPFAM" id="SSF53098">
    <property type="entry name" value="Ribonuclease H-like"/>
    <property type="match status" value="1"/>
</dbReference>
<dbReference type="Pfam" id="PF13276">
    <property type="entry name" value="HTH_21"/>
    <property type="match status" value="1"/>
</dbReference>
<dbReference type="EMBL" id="CP021425">
    <property type="protein sequence ID" value="ARU59097.1"/>
    <property type="molecule type" value="Genomic_DNA"/>
</dbReference>
<evidence type="ECO:0000256" key="2">
    <source>
        <dbReference type="SAM" id="Coils"/>
    </source>
</evidence>
<protein>
    <submittedName>
        <fullName evidence="10">IS3 family transposase OrfAB</fullName>
    </submittedName>
</protein>
<dbReference type="KEGG" id="ome:OLMES_0459"/>
<keyword evidence="12" id="KW-1185">Reference proteome</keyword>
<comment type="similarity">
    <text evidence="1">Belongs to the transposase 8 family.</text>
</comment>
<dbReference type="EMBL" id="CP021425">
    <property type="protein sequence ID" value="ARU54563.1"/>
    <property type="molecule type" value="Genomic_DNA"/>
</dbReference>
<dbReference type="GO" id="GO:0015074">
    <property type="term" value="P:DNA integration"/>
    <property type="evidence" value="ECO:0007669"/>
    <property type="project" value="InterPro"/>
</dbReference>
<evidence type="ECO:0000313" key="10">
    <source>
        <dbReference type="EMBL" id="ARU58325.1"/>
    </source>
</evidence>
<dbReference type="GO" id="GO:0003677">
    <property type="term" value="F:DNA binding"/>
    <property type="evidence" value="ECO:0007669"/>
    <property type="project" value="InterPro"/>
</dbReference>
<dbReference type="PANTHER" id="PTHR46889:SF4">
    <property type="entry name" value="TRANSPOSASE INSO FOR INSERTION SEQUENCE ELEMENT IS911B-RELATED"/>
    <property type="match status" value="1"/>
</dbReference>
<feature type="coiled-coil region" evidence="2">
    <location>
        <begin position="61"/>
        <end position="88"/>
    </location>
</feature>
<evidence type="ECO:0000313" key="12">
    <source>
        <dbReference type="Proteomes" id="UP000196027"/>
    </source>
</evidence>
<proteinExistence type="inferred from homology"/>
<dbReference type="PANTHER" id="PTHR46889">
    <property type="entry name" value="TRANSPOSASE INSF FOR INSERTION SEQUENCE IS3B-RELATED"/>
    <property type="match status" value="1"/>
</dbReference>
<dbReference type="NCBIfam" id="NF033516">
    <property type="entry name" value="transpos_IS3"/>
    <property type="match status" value="1"/>
</dbReference>
<accession>A0A1Y0IFQ1</accession>
<dbReference type="EMBL" id="CP021425">
    <property type="protein sequence ID" value="ARU57694.1"/>
    <property type="molecule type" value="Genomic_DNA"/>
</dbReference>
<dbReference type="GO" id="GO:0004803">
    <property type="term" value="F:transposase activity"/>
    <property type="evidence" value="ECO:0007669"/>
    <property type="project" value="InterPro"/>
</dbReference>
<dbReference type="KEGG" id="ome:OLMES_0555"/>
<dbReference type="InterPro" id="IPR025948">
    <property type="entry name" value="HTH-like_dom"/>
</dbReference>
<dbReference type="GO" id="GO:0006313">
    <property type="term" value="P:DNA transposition"/>
    <property type="evidence" value="ECO:0007669"/>
    <property type="project" value="InterPro"/>
</dbReference>
<gene>
    <name evidence="4" type="ORF">OLMES_0459</name>
    <name evidence="5" type="ORF">OLMES_0555</name>
    <name evidence="6" type="ORF">OLMES_2011</name>
    <name evidence="7" type="ORF">OLMES_2327</name>
    <name evidence="8" type="ORF">OLMES_2887</name>
    <name evidence="9" type="ORF">OLMES_3672</name>
    <name evidence="10" type="ORF">OLMES_4317</name>
    <name evidence="11" type="ORF">OLMES_5113</name>
</gene>
<dbReference type="KEGG" id="ome:OLMES_3672"/>
<dbReference type="KEGG" id="ome:OLMES_5113"/>
<dbReference type="Pfam" id="PF01527">
    <property type="entry name" value="HTH_Tnp_1"/>
    <property type="match status" value="1"/>
</dbReference>
<dbReference type="SUPFAM" id="SSF46689">
    <property type="entry name" value="Homeodomain-like"/>
    <property type="match status" value="1"/>
</dbReference>
<organism evidence="10 12">
    <name type="scientific">Oleiphilus messinensis</name>
    <dbReference type="NCBI Taxonomy" id="141451"/>
    <lineage>
        <taxon>Bacteria</taxon>
        <taxon>Pseudomonadati</taxon>
        <taxon>Pseudomonadota</taxon>
        <taxon>Gammaproteobacteria</taxon>
        <taxon>Oceanospirillales</taxon>
        <taxon>Oleiphilaceae</taxon>
        <taxon>Oleiphilus</taxon>
    </lineage>
</organism>
<evidence type="ECO:0000313" key="5">
    <source>
        <dbReference type="EMBL" id="ARU54658.1"/>
    </source>
</evidence>
<dbReference type="KEGG" id="ome:OLMES_2887"/>
<dbReference type="EMBL" id="CP021425">
    <property type="protein sequence ID" value="ARU56932.1"/>
    <property type="molecule type" value="Genomic_DNA"/>
</dbReference>
<evidence type="ECO:0000313" key="7">
    <source>
        <dbReference type="EMBL" id="ARU56390.1"/>
    </source>
</evidence>
<dbReference type="AlphaFoldDB" id="A0A1Y0IFQ1"/>
<dbReference type="InterPro" id="IPR001584">
    <property type="entry name" value="Integrase_cat-core"/>
</dbReference>
<dbReference type="KEGG" id="ome:OLMES_2327"/>
<reference evidence="10 12" key="1">
    <citation type="submission" date="2017-05" db="EMBL/GenBank/DDBJ databases">
        <title>Genomic insights into alkan degradation activity of Oleiphilus messinensis.</title>
        <authorList>
            <person name="Kozyavkin S.A."/>
            <person name="Slesarev A.I."/>
            <person name="Golyshin P.N."/>
            <person name="Korzhenkov A."/>
            <person name="Golyshina O.N."/>
            <person name="Toshchakov S.V."/>
        </authorList>
    </citation>
    <scope>NUCLEOTIDE SEQUENCE [LARGE SCALE GENOMIC DNA]</scope>
    <source>
        <strain evidence="10 12">ME102</strain>
    </source>
</reference>
<dbReference type="Gene3D" id="1.10.10.60">
    <property type="entry name" value="Homeodomain-like"/>
    <property type="match status" value="1"/>
</dbReference>
<dbReference type="PROSITE" id="PS50994">
    <property type="entry name" value="INTEGRASE"/>
    <property type="match status" value="1"/>
</dbReference>
<dbReference type="KEGG" id="ome:OLMES_2011"/>
<dbReference type="InterPro" id="IPR002514">
    <property type="entry name" value="Transposase_8"/>
</dbReference>
<dbReference type="Pfam" id="PF00665">
    <property type="entry name" value="rve"/>
    <property type="match status" value="1"/>
</dbReference>
<dbReference type="Gene3D" id="3.30.420.10">
    <property type="entry name" value="Ribonuclease H-like superfamily/Ribonuclease H"/>
    <property type="match status" value="1"/>
</dbReference>
<dbReference type="InterPro" id="IPR036397">
    <property type="entry name" value="RNaseH_sf"/>
</dbReference>
<dbReference type="KEGG" id="ome:OLMES_4317"/>
<evidence type="ECO:0000313" key="11">
    <source>
        <dbReference type="EMBL" id="ARU59097.1"/>
    </source>
</evidence>
<dbReference type="InterPro" id="IPR012337">
    <property type="entry name" value="RNaseH-like_sf"/>
</dbReference>
<dbReference type="EMBL" id="CP021425">
    <property type="protein sequence ID" value="ARU54658.1"/>
    <property type="molecule type" value="Genomic_DNA"/>
</dbReference>
<dbReference type="InterPro" id="IPR050900">
    <property type="entry name" value="Transposase_IS3/IS150/IS904"/>
</dbReference>
<evidence type="ECO:0000313" key="9">
    <source>
        <dbReference type="EMBL" id="ARU57694.1"/>
    </source>
</evidence>
<evidence type="ECO:0000313" key="6">
    <source>
        <dbReference type="EMBL" id="ARU56084.1"/>
    </source>
</evidence>
<dbReference type="EMBL" id="CP021425">
    <property type="protein sequence ID" value="ARU58325.1"/>
    <property type="molecule type" value="Genomic_DNA"/>
</dbReference>
<dbReference type="InterPro" id="IPR009057">
    <property type="entry name" value="Homeodomain-like_sf"/>
</dbReference>
<dbReference type="InterPro" id="IPR048020">
    <property type="entry name" value="Transpos_IS3"/>
</dbReference>